<dbReference type="AlphaFoldDB" id="A0A835HUN7"/>
<sequence length="268" mass="30416">MMFLSRIECQFKALTVSSSNYGHFEAADLNEKFEENVDAPQMALPIGIAEASSRIDCKASFVARRGQGGKSRSCKVAEEMSIKAKAREQTVKEAVLGLEAKAWFETQVGGGGFDDTASGSWTASCSSYGYIVPSSTNVLGPDSILESTYLYIQMEYCPRQEIAYPQFRLRVHQEWEDGIWTLYSYKEKVRKRHSATPGFSLGGRVRRAAKKVDANVESDEDPKNFNDGGEKFEEGYEDEKVETWWLVFEWSCRLIRVVDHWFLEGRIY</sequence>
<organism evidence="1 2">
    <name type="scientific">Coptis chinensis</name>
    <dbReference type="NCBI Taxonomy" id="261450"/>
    <lineage>
        <taxon>Eukaryota</taxon>
        <taxon>Viridiplantae</taxon>
        <taxon>Streptophyta</taxon>
        <taxon>Embryophyta</taxon>
        <taxon>Tracheophyta</taxon>
        <taxon>Spermatophyta</taxon>
        <taxon>Magnoliopsida</taxon>
        <taxon>Ranunculales</taxon>
        <taxon>Ranunculaceae</taxon>
        <taxon>Coptidoideae</taxon>
        <taxon>Coptis</taxon>
    </lineage>
</organism>
<dbReference type="OrthoDB" id="341578at2759"/>
<dbReference type="Proteomes" id="UP000631114">
    <property type="component" value="Unassembled WGS sequence"/>
</dbReference>
<reference evidence="1 2" key="1">
    <citation type="submission" date="2020-10" db="EMBL/GenBank/DDBJ databases">
        <title>The Coptis chinensis genome and diversification of protoberbering-type alkaloids.</title>
        <authorList>
            <person name="Wang B."/>
            <person name="Shu S."/>
            <person name="Song C."/>
            <person name="Liu Y."/>
        </authorList>
    </citation>
    <scope>NUCLEOTIDE SEQUENCE [LARGE SCALE GENOMIC DNA]</scope>
    <source>
        <strain evidence="1">HL-2020</strain>
        <tissue evidence="1">Leaf</tissue>
    </source>
</reference>
<evidence type="ECO:0000313" key="1">
    <source>
        <dbReference type="EMBL" id="KAF9604727.1"/>
    </source>
</evidence>
<proteinExistence type="predicted"/>
<accession>A0A835HUN7</accession>
<gene>
    <name evidence="1" type="ORF">IFM89_009523</name>
</gene>
<protein>
    <submittedName>
        <fullName evidence="1">Uncharacterized protein</fullName>
    </submittedName>
</protein>
<keyword evidence="2" id="KW-1185">Reference proteome</keyword>
<name>A0A835HUN7_9MAGN</name>
<evidence type="ECO:0000313" key="2">
    <source>
        <dbReference type="Proteomes" id="UP000631114"/>
    </source>
</evidence>
<comment type="caution">
    <text evidence="1">The sequence shown here is derived from an EMBL/GenBank/DDBJ whole genome shotgun (WGS) entry which is preliminary data.</text>
</comment>
<dbReference type="EMBL" id="JADFTS010000005">
    <property type="protein sequence ID" value="KAF9604727.1"/>
    <property type="molecule type" value="Genomic_DNA"/>
</dbReference>